<keyword evidence="4" id="KW-1185">Reference proteome</keyword>
<evidence type="ECO:0000313" key="3">
    <source>
        <dbReference type="EMBL" id="OEJ98878.1"/>
    </source>
</evidence>
<evidence type="ECO:0000313" key="4">
    <source>
        <dbReference type="Proteomes" id="UP000095713"/>
    </source>
</evidence>
<organism evidence="3 4">
    <name type="scientific">Flavivirga aquatica</name>
    <dbReference type="NCBI Taxonomy" id="1849968"/>
    <lineage>
        <taxon>Bacteria</taxon>
        <taxon>Pseudomonadati</taxon>
        <taxon>Bacteroidota</taxon>
        <taxon>Flavobacteriia</taxon>
        <taxon>Flavobacteriales</taxon>
        <taxon>Flavobacteriaceae</taxon>
        <taxon>Flavivirga</taxon>
    </lineage>
</organism>
<accession>A0A1E5SID5</accession>
<feature type="chain" id="PRO_5009185022" evidence="1">
    <location>
        <begin position="22"/>
        <end position="218"/>
    </location>
</feature>
<feature type="domain" description="Lipid/polyisoprenoid-binding YceI-like" evidence="2">
    <location>
        <begin position="45"/>
        <end position="216"/>
    </location>
</feature>
<dbReference type="PANTHER" id="PTHR34406">
    <property type="entry name" value="PROTEIN YCEI"/>
    <property type="match status" value="1"/>
</dbReference>
<sequence>MKKKIASIFFMTALTVFVISCKETTKEATTTEAQKVKEVKVKSNVFTANVSSSTIEWKGFKPTGSHNGTMHLKTGSINVVDGKIVGGSFLIDMTSIIVTDIPKEDAGNAKLLEHLKNPDFFNVEKYPTATFEITSLKEIDNKTMVSGNLTLKELKNNVTLPVTISNENNIISLISDTFTIDRTKWNIKYKSKSIFGDLGDKFINDDIELKIIIKATKS</sequence>
<evidence type="ECO:0000256" key="1">
    <source>
        <dbReference type="SAM" id="SignalP"/>
    </source>
</evidence>
<name>A0A1E5SID5_9FLAO</name>
<dbReference type="PANTHER" id="PTHR34406:SF1">
    <property type="entry name" value="PROTEIN YCEI"/>
    <property type="match status" value="1"/>
</dbReference>
<keyword evidence="1" id="KW-0732">Signal</keyword>
<dbReference type="Gene3D" id="2.40.128.110">
    <property type="entry name" value="Lipid/polyisoprenoid-binding, YceI-like"/>
    <property type="match status" value="1"/>
</dbReference>
<dbReference type="SMART" id="SM00867">
    <property type="entry name" value="YceI"/>
    <property type="match status" value="1"/>
</dbReference>
<dbReference type="OrthoDB" id="951410at2"/>
<feature type="signal peptide" evidence="1">
    <location>
        <begin position="1"/>
        <end position="21"/>
    </location>
</feature>
<dbReference type="InterPro" id="IPR007372">
    <property type="entry name" value="Lipid/polyisoprenoid-bd_YceI"/>
</dbReference>
<dbReference type="STRING" id="1849968.A8C32_06735"/>
<dbReference type="RefSeq" id="WP_069831561.1">
    <property type="nucleotide sequence ID" value="NZ_MDJD01000054.1"/>
</dbReference>
<proteinExistence type="predicted"/>
<dbReference type="SUPFAM" id="SSF101874">
    <property type="entry name" value="YceI-like"/>
    <property type="match status" value="1"/>
</dbReference>
<dbReference type="Proteomes" id="UP000095713">
    <property type="component" value="Unassembled WGS sequence"/>
</dbReference>
<dbReference type="EMBL" id="MDJD01000054">
    <property type="protein sequence ID" value="OEJ98878.1"/>
    <property type="molecule type" value="Genomic_DNA"/>
</dbReference>
<dbReference type="InterPro" id="IPR036761">
    <property type="entry name" value="TTHA0802/YceI-like_sf"/>
</dbReference>
<reference evidence="3 4" key="1">
    <citation type="submission" date="2016-05" db="EMBL/GenBank/DDBJ databases">
        <title>Draft Genome Sequence of Algibacter sp. Strain SK-16 Isolated from the Surface Water of Aburatsubo Inlet.</title>
        <authorList>
            <person name="Wong S.-K."/>
            <person name="Yoshizawa S."/>
            <person name="Nakajima Y."/>
            <person name="Ogura Y."/>
            <person name="Tetsuya H."/>
            <person name="Hamasaki K."/>
        </authorList>
    </citation>
    <scope>NUCLEOTIDE SEQUENCE [LARGE SCALE GENOMIC DNA]</scope>
    <source>
        <strain evidence="3 4">SK-16</strain>
    </source>
</reference>
<protein>
    <submittedName>
        <fullName evidence="3">Lipid-binding protein</fullName>
    </submittedName>
</protein>
<evidence type="ECO:0000259" key="2">
    <source>
        <dbReference type="SMART" id="SM00867"/>
    </source>
</evidence>
<dbReference type="PROSITE" id="PS51257">
    <property type="entry name" value="PROKAR_LIPOPROTEIN"/>
    <property type="match status" value="1"/>
</dbReference>
<gene>
    <name evidence="3" type="ORF">A8C32_06735</name>
</gene>
<dbReference type="AlphaFoldDB" id="A0A1E5SID5"/>
<dbReference type="Pfam" id="PF04264">
    <property type="entry name" value="YceI"/>
    <property type="match status" value="1"/>
</dbReference>
<comment type="caution">
    <text evidence="3">The sequence shown here is derived from an EMBL/GenBank/DDBJ whole genome shotgun (WGS) entry which is preliminary data.</text>
</comment>